<feature type="compositionally biased region" description="Basic and acidic residues" evidence="1">
    <location>
        <begin position="375"/>
        <end position="387"/>
    </location>
</feature>
<feature type="compositionally biased region" description="Pro residues" evidence="1">
    <location>
        <begin position="660"/>
        <end position="671"/>
    </location>
</feature>
<dbReference type="AlphaFoldDB" id="A0A0C3RVJ9"/>
<feature type="compositionally biased region" description="Basic residues" evidence="1">
    <location>
        <begin position="890"/>
        <end position="900"/>
    </location>
</feature>
<dbReference type="HOGENOM" id="CLU_308375_0_0_1"/>
<proteinExistence type="predicted"/>
<feature type="compositionally biased region" description="Pro residues" evidence="1">
    <location>
        <begin position="810"/>
        <end position="832"/>
    </location>
</feature>
<feature type="region of interest" description="Disordered" evidence="1">
    <location>
        <begin position="1"/>
        <end position="74"/>
    </location>
</feature>
<feature type="compositionally biased region" description="Acidic residues" evidence="1">
    <location>
        <begin position="617"/>
        <end position="627"/>
    </location>
</feature>
<feature type="compositionally biased region" description="Basic and acidic residues" evidence="1">
    <location>
        <begin position="421"/>
        <end position="447"/>
    </location>
</feature>
<feature type="compositionally biased region" description="Pro residues" evidence="1">
    <location>
        <begin position="752"/>
        <end position="768"/>
    </location>
</feature>
<feature type="compositionally biased region" description="Basic and acidic residues" evidence="1">
    <location>
        <begin position="464"/>
        <end position="475"/>
    </location>
</feature>
<protein>
    <submittedName>
        <fullName evidence="2">Uncharacterized protein</fullName>
    </submittedName>
</protein>
<feature type="region of interest" description="Disordered" evidence="1">
    <location>
        <begin position="88"/>
        <end position="900"/>
    </location>
</feature>
<feature type="compositionally biased region" description="Low complexity" evidence="1">
    <location>
        <begin position="870"/>
        <end position="883"/>
    </location>
</feature>
<feature type="compositionally biased region" description="Basic and acidic residues" evidence="1">
    <location>
        <begin position="558"/>
        <end position="567"/>
    </location>
</feature>
<feature type="compositionally biased region" description="Basic and acidic residues" evidence="1">
    <location>
        <begin position="222"/>
        <end position="235"/>
    </location>
</feature>
<feature type="compositionally biased region" description="Basic and acidic residues" evidence="1">
    <location>
        <begin position="136"/>
        <end position="185"/>
    </location>
</feature>
<feature type="compositionally biased region" description="Basic and acidic residues" evidence="1">
    <location>
        <begin position="837"/>
        <end position="846"/>
    </location>
</feature>
<evidence type="ECO:0000313" key="3">
    <source>
        <dbReference type="Proteomes" id="UP000053257"/>
    </source>
</evidence>
<accession>A0A0C3RVJ9</accession>
<feature type="compositionally biased region" description="Pro residues" evidence="1">
    <location>
        <begin position="118"/>
        <end position="130"/>
    </location>
</feature>
<gene>
    <name evidence="2" type="ORF">PHLGIDRAFT_161643</name>
</gene>
<dbReference type="STRING" id="745531.A0A0C3RVJ9"/>
<evidence type="ECO:0000256" key="1">
    <source>
        <dbReference type="SAM" id="MobiDB-lite"/>
    </source>
</evidence>
<dbReference type="OrthoDB" id="2804637at2759"/>
<feature type="compositionally biased region" description="Basic residues" evidence="1">
    <location>
        <begin position="854"/>
        <end position="869"/>
    </location>
</feature>
<feature type="compositionally biased region" description="Basic and acidic residues" evidence="1">
    <location>
        <begin position="342"/>
        <end position="358"/>
    </location>
</feature>
<keyword evidence="3" id="KW-1185">Reference proteome</keyword>
<dbReference type="EMBL" id="KN840547">
    <property type="protein sequence ID" value="KIP05316.1"/>
    <property type="molecule type" value="Genomic_DNA"/>
</dbReference>
<organism evidence="2 3">
    <name type="scientific">Phlebiopsis gigantea (strain 11061_1 CR5-6)</name>
    <name type="common">White-rot fungus</name>
    <name type="synonym">Peniophora gigantea</name>
    <dbReference type="NCBI Taxonomy" id="745531"/>
    <lineage>
        <taxon>Eukaryota</taxon>
        <taxon>Fungi</taxon>
        <taxon>Dikarya</taxon>
        <taxon>Basidiomycota</taxon>
        <taxon>Agaricomycotina</taxon>
        <taxon>Agaricomycetes</taxon>
        <taxon>Polyporales</taxon>
        <taxon>Phanerochaetaceae</taxon>
        <taxon>Phlebiopsis</taxon>
    </lineage>
</organism>
<feature type="compositionally biased region" description="Basic and acidic residues" evidence="1">
    <location>
        <begin position="598"/>
        <end position="616"/>
    </location>
</feature>
<feature type="compositionally biased region" description="Polar residues" evidence="1">
    <location>
        <begin position="261"/>
        <end position="289"/>
    </location>
</feature>
<feature type="compositionally biased region" description="Basic and acidic residues" evidence="1">
    <location>
        <begin position="499"/>
        <end position="513"/>
    </location>
</feature>
<sequence>MADPPPKKVGSLRDRIAAFENKSTSSTPTSPPAPRPKPAGHVSWKPRPASPSPADEPAQSEKKPSAGVGMSAADAKAAIGAGGSLKERMAALQGHGGFGGAAPPAAPPKPAGEKPKWKPPPQVASPPPDESQPRTSTEDHVVSEENEPKTGHEAEEAGEERPKDEADEKSGEARELDPEEAERQRRAALAARMARLGGARVGMGPPIFGQKPDVPKKPSAPKAEEPKVEAPEKDTPLSPPIDKLHDTQTSPTVPADVRSPAASSEQEYFAQENKSSTSLLSADSTPTSQPRSPAMPVPAAPRRAAPPRRKAPKSPTPPGAVIADAPVTESPAADTPQLTSDDSSKELQEAVHKSKEDEVSLGLSPVTQPLQSAHDPPHAEPAEHAEEFANPAEVEEHAEETSPEETRVVQDSLDQLALDNESEHVQAELPDAHSTHEEPIVEERSPDFEPQQPSAEPEEEEDEAERRMRIAERLKQQGGFNPFGASPSPPVRTSSEQEPPSRKASVDVHREETAPEPEQVVSEPEIVTNVMRRQSTDYNARSLDSPKSPPLPPASTRPDGRTKRDSDMSNLSVHKVGEAEDNDESVDDSSNIPIYNDHPLDEHDEEARVADIHSESEDYVDAPEEQDQTPKFAHEESVPALTDTELELQAVVSPRKRVSLPPPSRSVPARPPVVQDEYVYDEFDEVPPTPPRRTSIPPPPRAAPPPAVEHVEEVNEGFEQIHPPPPKQTSILPPPRAMPPSPPEVQEAEQPEQPPPSPPRRASVPPPHANAILPPHPVTYNEDEEDEDLSRVPKSVSTASYEDPQDGEDAPPPPPRRISIPPPSRYAPPSSPPSHAEAQDHEHEHGSLPPSPVHPRRSIPRRRSPKQRKQPSAVSASQSVCASKGASIRSVRRPRHRSVRQRGHLMTRCPCLIDGTAQTCRARRPLLYGDLRGLQSLSGGRVWRIRSCPLRLFSWDS</sequence>
<reference evidence="2 3" key="1">
    <citation type="journal article" date="2014" name="PLoS Genet.">
        <title>Analysis of the Phlebiopsis gigantea genome, transcriptome and secretome provides insight into its pioneer colonization strategies of wood.</title>
        <authorList>
            <person name="Hori C."/>
            <person name="Ishida T."/>
            <person name="Igarashi K."/>
            <person name="Samejima M."/>
            <person name="Suzuki H."/>
            <person name="Master E."/>
            <person name="Ferreira P."/>
            <person name="Ruiz-Duenas F.J."/>
            <person name="Held B."/>
            <person name="Canessa P."/>
            <person name="Larrondo L.F."/>
            <person name="Schmoll M."/>
            <person name="Druzhinina I.S."/>
            <person name="Kubicek C.P."/>
            <person name="Gaskell J.A."/>
            <person name="Kersten P."/>
            <person name="St John F."/>
            <person name="Glasner J."/>
            <person name="Sabat G."/>
            <person name="Splinter BonDurant S."/>
            <person name="Syed K."/>
            <person name="Yadav J."/>
            <person name="Mgbeahuruike A.C."/>
            <person name="Kovalchuk A."/>
            <person name="Asiegbu F.O."/>
            <person name="Lackner G."/>
            <person name="Hoffmeister D."/>
            <person name="Rencoret J."/>
            <person name="Gutierrez A."/>
            <person name="Sun H."/>
            <person name="Lindquist E."/>
            <person name="Barry K."/>
            <person name="Riley R."/>
            <person name="Grigoriev I.V."/>
            <person name="Henrissat B."/>
            <person name="Kues U."/>
            <person name="Berka R.M."/>
            <person name="Martinez A.T."/>
            <person name="Covert S.F."/>
            <person name="Blanchette R.A."/>
            <person name="Cullen D."/>
        </authorList>
    </citation>
    <scope>NUCLEOTIDE SEQUENCE [LARGE SCALE GENOMIC DNA]</scope>
    <source>
        <strain evidence="2 3">11061_1 CR5-6</strain>
    </source>
</reference>
<feature type="compositionally biased region" description="Low complexity" evidence="1">
    <location>
        <begin position="187"/>
        <end position="204"/>
    </location>
</feature>
<evidence type="ECO:0000313" key="2">
    <source>
        <dbReference type="EMBL" id="KIP05316.1"/>
    </source>
</evidence>
<dbReference type="Proteomes" id="UP000053257">
    <property type="component" value="Unassembled WGS sequence"/>
</dbReference>
<feature type="compositionally biased region" description="Pro residues" evidence="1">
    <location>
        <begin position="687"/>
        <end position="707"/>
    </location>
</feature>
<feature type="compositionally biased region" description="Pro residues" evidence="1">
    <location>
        <begin position="722"/>
        <end position="743"/>
    </location>
</feature>
<name>A0A0C3RVJ9_PHLG1</name>